<dbReference type="Gene3D" id="2.130.10.10">
    <property type="entry name" value="YVTN repeat-like/Quinoprotein amine dehydrogenase"/>
    <property type="match status" value="1"/>
</dbReference>
<evidence type="ECO:0000313" key="3">
    <source>
        <dbReference type="Proteomes" id="UP000009168"/>
    </source>
</evidence>
<sequence>MKAFNTLQQISLNTGILQMLYREKNEILIIARKQGIIDIYDTSIKSNIYQIGSLKLSTELINGIFLSKDGKWLYVAADTLGLRIIKLEENQKQNFNNSQRAITLLEAGFGNFGVQANQCQATSDFFVYCFDFWQGFFFSNSQSVVSSNSNQYPIQINFQQYWPFQQTIPTIQSLLINSNETLLLIGIRSQGIYIFDIRVKNQIKLFQHIKSDSLAYSIIFSQDEQYLYLSNASKLLIFSQIEINLNNNFPNLFNIHQAKFDELDNILYKWRCYTDQTNSYLIGAFDQNGVYVFPYHQNPYKLNVSNYQQYPILQDSIQFEPFGKYMIIPQYFSPQLIGVYQYNPIDNSPEQSKISLMNMQLVKSYQANITQISEMITFSQDRTFAVQAYANGLILYNSTDIFNMYVYSQWLNLDFMIGENQGACITKDNNWVLSTIRQFGVYLLNVQNKTSPILTDYYINLGGESVQISEISNYAYLVDGTKGFAIIDTNFFPKINIISRVDLPGYSITMLPLQDEQYILVTQEEEGMVTLIDIRSKQYPQIINTAIYESQTSQAVCLTQTKDYIFLGVSFGLLLMPLFSDVLIHTDVNAIIIDQITGATQIQQLQKTSIIRGKINFEINDEYVFSVGQTIQFNFNILYPKAQNMHISKIFFLKNDQMIDLPSNFSFDLFSQSLQFYVDQSMQANNENFPNLNIILLWTVIPLDKTSFIYSSEDPDDLGVTNSAQSVLIYQYLFDQGVVDSNNIINENYDFNKNLKLNSEFKSKLLDPNTIDQLTYQKIMSQITQKINLTIKRSCYVNPIKFYVLSSLSFNNFNSDQFISTNQQNDISIIIQINNSDGKLVQLIETSVVTYMTAQQDQLKIQGTLSNVNEILKKRIIFANSTQITTNSPNVTITIVDNINYPLVQTYTIHDSNFIVLKKQLQLNQQSNLQYQIQQQFYNSIVDIESEISISFSATTFFVSDSQEISYSYFYMNGNGVYEQIPPNLWLQQQNDKLNFKGTTTSSMFGLTYRFKIVATDGYTQTEDYFYLIIKGIPFTYLINILLKILGPLFAILGVYKERISFYNIIFKNLVTFSEEQVKSGLEFHKEIIFLGQTQEAAKNILNQLFSIALNKSNKNQDQKVQEQNNQNKDENNKDEFDQESIQSFESNDFTKTKQNKFSNFADRVPKKEINKVIQNINKLKKHQRNSVLEQKYLDLDGNLIFSEVVNDVLTYDIFPKINCFDSKPEFRFQLTNQNSRIHRALRAQVSRYFLNLDKITLEIYEYIKFYCYSNILKSQNDWFKAIVTIKYNTNEGIQNNDNVFPNLNLDIQTLFIILQTLKLFQDQDIQETPKNFSSLQQIIQNSKLYINIFLLREVIFADTLGFQQQSVSRFTPSIGLSIHLNDYDISQIVAFKKKKVRSWMKPILRTLNMEYSKYGVSKNMRLPSWIQMEQKNGKIILHGTPQQYDCETILIRIYESSGYVVQQFILQVEYNEKQGDLNINKKEIDVIYTVADEQEYSNYFSQRNKNESLNQSSRTIQPFLGISRFHNFQREKNTPITPKSQYQENINSFMNQKESFTCFSPKSLQNEYEFRTKCNSKNEASNQINLTKYNELLRTEDIRFTSITPRSQNQENINIFMNQKESFTCFSPKSLLNGYESRRTQCNSKNEASNQINLTKYNELLRTEDIRLKTQTNQSYNSLQRYYLDTFKSQESEDEVIEKKQYKNSKDN</sequence>
<dbReference type="GO" id="GO:0006508">
    <property type="term" value="P:proteolysis"/>
    <property type="evidence" value="ECO:0007669"/>
    <property type="project" value="UniProtKB-KW"/>
</dbReference>
<accession>Q24E58</accession>
<dbReference type="HOGENOM" id="CLU_000949_0_0_1"/>
<dbReference type="OrthoDB" id="327910at2759"/>
<name>Q24E58_TETTS</name>
<dbReference type="Proteomes" id="UP000009168">
    <property type="component" value="Unassembled WGS sequence"/>
</dbReference>
<protein>
    <submittedName>
        <fullName evidence="2">Calpain family cysteine protease</fullName>
    </submittedName>
</protein>
<dbReference type="RefSeq" id="XP_001026288.2">
    <property type="nucleotide sequence ID" value="XM_001026288.2"/>
</dbReference>
<dbReference type="GO" id="GO:0008233">
    <property type="term" value="F:peptidase activity"/>
    <property type="evidence" value="ECO:0007669"/>
    <property type="project" value="UniProtKB-KW"/>
</dbReference>
<organism evidence="2 3">
    <name type="scientific">Tetrahymena thermophila (strain SB210)</name>
    <dbReference type="NCBI Taxonomy" id="312017"/>
    <lineage>
        <taxon>Eukaryota</taxon>
        <taxon>Sar</taxon>
        <taxon>Alveolata</taxon>
        <taxon>Ciliophora</taxon>
        <taxon>Intramacronucleata</taxon>
        <taxon>Oligohymenophorea</taxon>
        <taxon>Hymenostomatida</taxon>
        <taxon>Tetrahymenina</taxon>
        <taxon>Tetrahymenidae</taxon>
        <taxon>Tetrahymena</taxon>
    </lineage>
</organism>
<dbReference type="InterPro" id="IPR015943">
    <property type="entry name" value="WD40/YVTN_repeat-like_dom_sf"/>
</dbReference>
<evidence type="ECO:0000313" key="2">
    <source>
        <dbReference type="EMBL" id="EAS06043.2"/>
    </source>
</evidence>
<keyword evidence="3" id="KW-1185">Reference proteome</keyword>
<dbReference type="SUPFAM" id="SSF82171">
    <property type="entry name" value="DPP6 N-terminal domain-like"/>
    <property type="match status" value="1"/>
</dbReference>
<dbReference type="GO" id="GO:0005509">
    <property type="term" value="F:calcium ion binding"/>
    <property type="evidence" value="ECO:0007669"/>
    <property type="project" value="InterPro"/>
</dbReference>
<dbReference type="GO" id="GO:0016020">
    <property type="term" value="C:membrane"/>
    <property type="evidence" value="ECO:0007669"/>
    <property type="project" value="InterPro"/>
</dbReference>
<dbReference type="KEGG" id="tet:TTHERM_00852820"/>
<gene>
    <name evidence="2" type="ORF">TTHERM_00852820</name>
</gene>
<keyword evidence="2" id="KW-0378">Hydrolase</keyword>
<feature type="region of interest" description="Disordered" evidence="1">
    <location>
        <begin position="1116"/>
        <end position="1139"/>
    </location>
</feature>
<dbReference type="InterPro" id="IPR015919">
    <property type="entry name" value="Cadherin-like_sf"/>
</dbReference>
<dbReference type="GeneID" id="7830547"/>
<dbReference type="InParanoid" id="Q24E58"/>
<dbReference type="SUPFAM" id="SSF49313">
    <property type="entry name" value="Cadherin-like"/>
    <property type="match status" value="1"/>
</dbReference>
<reference evidence="3" key="1">
    <citation type="journal article" date="2006" name="PLoS Biol.">
        <title>Macronuclear genome sequence of the ciliate Tetrahymena thermophila, a model eukaryote.</title>
        <authorList>
            <person name="Eisen J.A."/>
            <person name="Coyne R.S."/>
            <person name="Wu M."/>
            <person name="Wu D."/>
            <person name="Thiagarajan M."/>
            <person name="Wortman J.R."/>
            <person name="Badger J.H."/>
            <person name="Ren Q."/>
            <person name="Amedeo P."/>
            <person name="Jones K.M."/>
            <person name="Tallon L.J."/>
            <person name="Delcher A.L."/>
            <person name="Salzberg S.L."/>
            <person name="Silva J.C."/>
            <person name="Haas B.J."/>
            <person name="Majoros W.H."/>
            <person name="Farzad M."/>
            <person name="Carlton J.M."/>
            <person name="Smith R.K. Jr."/>
            <person name="Garg J."/>
            <person name="Pearlman R.E."/>
            <person name="Karrer K.M."/>
            <person name="Sun L."/>
            <person name="Manning G."/>
            <person name="Elde N.C."/>
            <person name="Turkewitz A.P."/>
            <person name="Asai D.J."/>
            <person name="Wilkes D.E."/>
            <person name="Wang Y."/>
            <person name="Cai H."/>
            <person name="Collins K."/>
            <person name="Stewart B.A."/>
            <person name="Lee S.R."/>
            <person name="Wilamowska K."/>
            <person name="Weinberg Z."/>
            <person name="Ruzzo W.L."/>
            <person name="Wloga D."/>
            <person name="Gaertig J."/>
            <person name="Frankel J."/>
            <person name="Tsao C.-C."/>
            <person name="Gorovsky M.A."/>
            <person name="Keeling P.J."/>
            <person name="Waller R.F."/>
            <person name="Patron N.J."/>
            <person name="Cherry J.M."/>
            <person name="Stover N.A."/>
            <person name="Krieger C.J."/>
            <person name="del Toro C."/>
            <person name="Ryder H.F."/>
            <person name="Williamson S.C."/>
            <person name="Barbeau R.A."/>
            <person name="Hamilton E.P."/>
            <person name="Orias E."/>
        </authorList>
    </citation>
    <scope>NUCLEOTIDE SEQUENCE [LARGE SCALE GENOMIC DNA]</scope>
    <source>
        <strain evidence="3">SB210</strain>
    </source>
</reference>
<dbReference type="EMBL" id="GG662311">
    <property type="protein sequence ID" value="EAS06043.2"/>
    <property type="molecule type" value="Genomic_DNA"/>
</dbReference>
<evidence type="ECO:0000256" key="1">
    <source>
        <dbReference type="SAM" id="MobiDB-lite"/>
    </source>
</evidence>
<keyword evidence="2" id="KW-0645">Protease</keyword>
<proteinExistence type="predicted"/>